<name>A0A3Q9GFE9_9ACTO</name>
<dbReference type="EMBL" id="CP033905">
    <property type="protein sequence ID" value="AZR06563.1"/>
    <property type="molecule type" value="Genomic_DNA"/>
</dbReference>
<proteinExistence type="predicted"/>
<dbReference type="AlphaFoldDB" id="A0A3Q9GFE9"/>
<evidence type="ECO:0000313" key="2">
    <source>
        <dbReference type="Proteomes" id="UP000275951"/>
    </source>
</evidence>
<organism evidence="1 2">
    <name type="scientific">Trueperella pyogenes</name>
    <dbReference type="NCBI Taxonomy" id="1661"/>
    <lineage>
        <taxon>Bacteria</taxon>
        <taxon>Bacillati</taxon>
        <taxon>Actinomycetota</taxon>
        <taxon>Actinomycetes</taxon>
        <taxon>Actinomycetales</taxon>
        <taxon>Actinomycetaceae</taxon>
        <taxon>Trueperella</taxon>
    </lineage>
</organism>
<evidence type="ECO:0000313" key="1">
    <source>
        <dbReference type="EMBL" id="AZR06563.1"/>
    </source>
</evidence>
<sequence>MGRFQTDLAIYEDRSENVPHFTGEAFSTASSCRISARLSRAGLGAKTARYYIPTAFMREYVAILVKLK</sequence>
<accession>A0A3Q9GFE9</accession>
<dbReference type="Proteomes" id="UP000275951">
    <property type="component" value="Chromosome"/>
</dbReference>
<reference evidence="1 2" key="1">
    <citation type="submission" date="2018-11" db="EMBL/GenBank/DDBJ databases">
        <title>Multidrug-resistant genes are associated with an 42-kb island TGI1 carrying a complex class 1 integron in a Trueperella pyogenes.</title>
        <authorList>
            <person name="Dong W."/>
        </authorList>
    </citation>
    <scope>NUCLEOTIDE SEQUENCE [LARGE SCALE GENOMIC DNA]</scope>
    <source>
        <strain evidence="1 2">TP4</strain>
    </source>
</reference>
<protein>
    <submittedName>
        <fullName evidence="1">Uncharacterized protein</fullName>
    </submittedName>
</protein>
<gene>
    <name evidence="1" type="ORF">EBQ10_04145</name>
</gene>